<dbReference type="PROSITE" id="PS50082">
    <property type="entry name" value="WD_REPEATS_2"/>
    <property type="match status" value="5"/>
</dbReference>
<dbReference type="SMART" id="SM00320">
    <property type="entry name" value="WD40"/>
    <property type="match status" value="11"/>
</dbReference>
<dbReference type="GO" id="GO:0005737">
    <property type="term" value="C:cytoplasm"/>
    <property type="evidence" value="ECO:0007669"/>
    <property type="project" value="UniProtKB-SubCell"/>
</dbReference>
<sequence>MSGLCSSGDFLVNEYVSAGCNPVPGCMDWSSNGLLCYGASRSVLVYEPQVKGGRIVDTLVGHTERINCLSWVRRFDGTEETELVSGSTDKTVIVWRKTVDGFAQSSVLVGHKDSINALACGQFGEDTLVVTASADSTVLIWKRDCNSTNFQVLDTIEVKDRGFCFCASIALLPNCTTPILSLSLDEKSGKIVLYAVDTNVTNLTTLIGHDDWIRDMDFITLTNGEALLATGSQDCTIRLWKFSEHVEDKETDRLSVKPTLIEISGKKIQITLESILYGHEDRISGLQWASRQDGNELCLMSCSLDRSIIEWSPDPETGVWLEKVRLGVMGGDSLGFLGAKYGPKSDSILAYTHHSAFHKWKKKSDKWEPDVAMSGHRAGVVDIAWEREGRYLLSTSLDETTRLHAVWKKHMENVPCGRSWHEMSRPQIHGYLINAITALPNFTFVSAADEKVARVFKMPNNVLQNLNKLCEFQLEDSLLAGGDVRPTGASVPALGLSNKAVYTGEDPADKSEEQTFTPQLLTEPPTEETLVQNTLWPEVMKLYGHGNQVYALTSTNDGKLLASACKATNKKDAAIILWDTESWEKRQVLEGHNLTVTKMSFSPDDKKLVSVSRDRTWCLFEKQDEEFVLKATIPKGHHSRIIWDCSWTFDSLYFGSCSRDNLLCTWTNTGEPVGSLRHPNEQSVTTVDFAPAETFGSNKYLMACGCENGTIDLIMFTPEGNDRLVILFSFDKLHTLTVTRIRFRPKADNGDELCLASCSNDHLVRINHINLTRLKELSC</sequence>
<dbReference type="CTD" id="55250"/>
<accession>A0A8I6REM4</accession>
<dbReference type="OrthoDB" id="27911at2759"/>
<dbReference type="AlphaFoldDB" id="A0A8I6REM4"/>
<dbReference type="EnsemblMetazoa" id="XM_014386860.2">
    <property type="protein sequence ID" value="XP_014242346.1"/>
    <property type="gene ID" value="LOC106662640"/>
</dbReference>
<dbReference type="GO" id="GO:0002098">
    <property type="term" value="P:tRNA wobble uridine modification"/>
    <property type="evidence" value="ECO:0007669"/>
    <property type="project" value="InterPro"/>
</dbReference>
<dbReference type="InterPro" id="IPR036322">
    <property type="entry name" value="WD40_repeat_dom_sf"/>
</dbReference>
<evidence type="ECO:0000256" key="9">
    <source>
        <dbReference type="ARBA" id="ARBA00022737"/>
    </source>
</evidence>
<dbReference type="SUPFAM" id="SSF50998">
    <property type="entry name" value="Quinoprotein alcohol dehydrogenase-like"/>
    <property type="match status" value="1"/>
</dbReference>
<keyword evidence="7 11" id="KW-0853">WD repeat</keyword>
<dbReference type="GO" id="GO:0005634">
    <property type="term" value="C:nucleus"/>
    <property type="evidence" value="ECO:0007669"/>
    <property type="project" value="UniProtKB-SubCell"/>
</dbReference>
<feature type="repeat" description="WD" evidence="11">
    <location>
        <begin position="206"/>
        <end position="243"/>
    </location>
</feature>
<comment type="pathway">
    <text evidence="3">tRNA modification; 5-methoxycarbonylmethyl-2-thiouridine-tRNA biosynthesis.</text>
</comment>
<evidence type="ECO:0000313" key="13">
    <source>
        <dbReference type="Proteomes" id="UP000494040"/>
    </source>
</evidence>
<dbReference type="InterPro" id="IPR015943">
    <property type="entry name" value="WD40/YVTN_repeat-like_dom_sf"/>
</dbReference>
<evidence type="ECO:0000256" key="8">
    <source>
        <dbReference type="ARBA" id="ARBA00022694"/>
    </source>
</evidence>
<evidence type="ECO:0000256" key="3">
    <source>
        <dbReference type="ARBA" id="ARBA00005043"/>
    </source>
</evidence>
<organism evidence="12 13">
    <name type="scientific">Cimex lectularius</name>
    <name type="common">Bed bug</name>
    <name type="synonym">Acanthia lectularia</name>
    <dbReference type="NCBI Taxonomy" id="79782"/>
    <lineage>
        <taxon>Eukaryota</taxon>
        <taxon>Metazoa</taxon>
        <taxon>Ecdysozoa</taxon>
        <taxon>Arthropoda</taxon>
        <taxon>Hexapoda</taxon>
        <taxon>Insecta</taxon>
        <taxon>Pterygota</taxon>
        <taxon>Neoptera</taxon>
        <taxon>Paraneoptera</taxon>
        <taxon>Hemiptera</taxon>
        <taxon>Heteroptera</taxon>
        <taxon>Panheteroptera</taxon>
        <taxon>Cimicomorpha</taxon>
        <taxon>Cimicidae</taxon>
        <taxon>Cimex</taxon>
    </lineage>
</organism>
<dbReference type="OMA" id="ENFRHIS"/>
<feature type="repeat" description="WD" evidence="11">
    <location>
        <begin position="108"/>
        <end position="142"/>
    </location>
</feature>
<feature type="repeat" description="WD" evidence="11">
    <location>
        <begin position="373"/>
        <end position="403"/>
    </location>
</feature>
<dbReference type="PRINTS" id="PR00320">
    <property type="entry name" value="GPROTEINBRPT"/>
</dbReference>
<comment type="similarity">
    <text evidence="4">Belongs to the WD repeat ELP2 family.</text>
</comment>
<name>A0A8I6REM4_CIMLE</name>
<evidence type="ECO:0000256" key="7">
    <source>
        <dbReference type="ARBA" id="ARBA00022574"/>
    </source>
</evidence>
<keyword evidence="9" id="KW-0677">Repeat</keyword>
<proteinExistence type="inferred from homology"/>
<evidence type="ECO:0000313" key="12">
    <source>
        <dbReference type="EnsemblMetazoa" id="XP_014242346.1"/>
    </source>
</evidence>
<keyword evidence="13" id="KW-1185">Reference proteome</keyword>
<protein>
    <recommendedName>
        <fullName evidence="5">Elongator complex protein 2</fullName>
    </recommendedName>
</protein>
<dbReference type="FunFam" id="2.130.10.10:FF:000400">
    <property type="entry name" value="Elongator acetyltransferase complex subunit 2"/>
    <property type="match status" value="1"/>
</dbReference>
<dbReference type="PANTHER" id="PTHR44111:SF1">
    <property type="entry name" value="ELONGATOR COMPLEX PROTEIN 2"/>
    <property type="match status" value="1"/>
</dbReference>
<dbReference type="InterPro" id="IPR001680">
    <property type="entry name" value="WD40_rpt"/>
</dbReference>
<dbReference type="Proteomes" id="UP000494040">
    <property type="component" value="Unassembled WGS sequence"/>
</dbReference>
<dbReference type="GeneID" id="106662640"/>
<dbReference type="RefSeq" id="XP_014242346.1">
    <property type="nucleotide sequence ID" value="XM_014386860.2"/>
</dbReference>
<evidence type="ECO:0000256" key="10">
    <source>
        <dbReference type="ARBA" id="ARBA00023242"/>
    </source>
</evidence>
<reference evidence="12" key="1">
    <citation type="submission" date="2022-01" db="UniProtKB">
        <authorList>
            <consortium name="EnsemblMetazoa"/>
        </authorList>
    </citation>
    <scope>IDENTIFICATION</scope>
</reference>
<keyword evidence="6" id="KW-0963">Cytoplasm</keyword>
<keyword evidence="10" id="KW-0539">Nucleus</keyword>
<evidence type="ECO:0000256" key="2">
    <source>
        <dbReference type="ARBA" id="ARBA00004496"/>
    </source>
</evidence>
<dbReference type="Gene3D" id="2.130.10.10">
    <property type="entry name" value="YVTN repeat-like/Quinoprotein amine dehydrogenase"/>
    <property type="match status" value="3"/>
</dbReference>
<dbReference type="SUPFAM" id="SSF50978">
    <property type="entry name" value="WD40 repeat-like"/>
    <property type="match status" value="1"/>
</dbReference>
<dbReference type="InterPro" id="IPR037289">
    <property type="entry name" value="Elp2"/>
</dbReference>
<comment type="subcellular location">
    <subcellularLocation>
        <location evidence="2">Cytoplasm</location>
    </subcellularLocation>
    <subcellularLocation>
        <location evidence="1">Nucleus</location>
    </subcellularLocation>
</comment>
<dbReference type="UniPathway" id="UPA00988"/>
<dbReference type="Pfam" id="PF00400">
    <property type="entry name" value="WD40"/>
    <property type="match status" value="7"/>
</dbReference>
<evidence type="ECO:0000256" key="1">
    <source>
        <dbReference type="ARBA" id="ARBA00004123"/>
    </source>
</evidence>
<keyword evidence="8" id="KW-0819">tRNA processing</keyword>
<evidence type="ECO:0000256" key="4">
    <source>
        <dbReference type="ARBA" id="ARBA00005881"/>
    </source>
</evidence>
<feature type="repeat" description="WD" evidence="11">
    <location>
        <begin position="59"/>
        <end position="95"/>
    </location>
</feature>
<evidence type="ECO:0000256" key="6">
    <source>
        <dbReference type="ARBA" id="ARBA00022490"/>
    </source>
</evidence>
<feature type="repeat" description="WD" evidence="11">
    <location>
        <begin position="589"/>
        <end position="630"/>
    </location>
</feature>
<evidence type="ECO:0000256" key="11">
    <source>
        <dbReference type="PROSITE-ProRule" id="PRU00221"/>
    </source>
</evidence>
<dbReference type="PANTHER" id="PTHR44111">
    <property type="entry name" value="ELONGATOR COMPLEX PROTEIN 2"/>
    <property type="match status" value="1"/>
</dbReference>
<dbReference type="KEGG" id="clec:106662640"/>
<dbReference type="InterPro" id="IPR020472">
    <property type="entry name" value="WD40_PAC1"/>
</dbReference>
<dbReference type="GO" id="GO:0033588">
    <property type="term" value="C:elongator holoenzyme complex"/>
    <property type="evidence" value="ECO:0007669"/>
    <property type="project" value="InterPro"/>
</dbReference>
<dbReference type="InterPro" id="IPR011047">
    <property type="entry name" value="Quinoprotein_ADH-like_sf"/>
</dbReference>
<evidence type="ECO:0000256" key="5">
    <source>
        <dbReference type="ARBA" id="ARBA00020267"/>
    </source>
</evidence>